<dbReference type="InterPro" id="IPR002937">
    <property type="entry name" value="Amino_oxidase"/>
</dbReference>
<evidence type="ECO:0000256" key="1">
    <source>
        <dbReference type="ARBA" id="ARBA00004829"/>
    </source>
</evidence>
<keyword evidence="2 4" id="KW-0125">Carotenoid biosynthesis</keyword>
<dbReference type="NCBIfam" id="TIGR02734">
    <property type="entry name" value="crtI_fam"/>
    <property type="match status" value="1"/>
</dbReference>
<dbReference type="PANTHER" id="PTHR43734">
    <property type="entry name" value="PHYTOENE DESATURASE"/>
    <property type="match status" value="1"/>
</dbReference>
<name>A0A542ZJL5_9MICO</name>
<dbReference type="InterPro" id="IPR036188">
    <property type="entry name" value="FAD/NAD-bd_sf"/>
</dbReference>
<evidence type="ECO:0000313" key="6">
    <source>
        <dbReference type="EMBL" id="TQL60533.1"/>
    </source>
</evidence>
<dbReference type="GO" id="GO:0016491">
    <property type="term" value="F:oxidoreductase activity"/>
    <property type="evidence" value="ECO:0007669"/>
    <property type="project" value="UniProtKB-KW"/>
</dbReference>
<evidence type="ECO:0000256" key="2">
    <source>
        <dbReference type="ARBA" id="ARBA00022746"/>
    </source>
</evidence>
<organism evidence="6 7">
    <name type="scientific">Oryzihumus leptocrescens</name>
    <dbReference type="NCBI Taxonomy" id="297536"/>
    <lineage>
        <taxon>Bacteria</taxon>
        <taxon>Bacillati</taxon>
        <taxon>Actinomycetota</taxon>
        <taxon>Actinomycetes</taxon>
        <taxon>Micrococcales</taxon>
        <taxon>Intrasporangiaceae</taxon>
        <taxon>Oryzihumus</taxon>
    </lineage>
</organism>
<dbReference type="Gene3D" id="3.50.50.60">
    <property type="entry name" value="FAD/NAD(P)-binding domain"/>
    <property type="match status" value="2"/>
</dbReference>
<dbReference type="Pfam" id="PF01593">
    <property type="entry name" value="Amino_oxidase"/>
    <property type="match status" value="1"/>
</dbReference>
<gene>
    <name evidence="6" type="ORF">FB474_1928</name>
</gene>
<keyword evidence="3 4" id="KW-0560">Oxidoreductase</keyword>
<evidence type="ECO:0000256" key="4">
    <source>
        <dbReference type="RuleBase" id="RU362075"/>
    </source>
</evidence>
<dbReference type="RefSeq" id="WP_246092114.1">
    <property type="nucleotide sequence ID" value="NZ_BAAAKX010000002.1"/>
</dbReference>
<keyword evidence="7" id="KW-1185">Reference proteome</keyword>
<comment type="pathway">
    <text evidence="1 4">Carotenoid biosynthesis.</text>
</comment>
<proteinExistence type="inferred from homology"/>
<evidence type="ECO:0000313" key="7">
    <source>
        <dbReference type="Proteomes" id="UP000319514"/>
    </source>
</evidence>
<dbReference type="GO" id="GO:0016117">
    <property type="term" value="P:carotenoid biosynthetic process"/>
    <property type="evidence" value="ECO:0007669"/>
    <property type="project" value="UniProtKB-KW"/>
</dbReference>
<comment type="caution">
    <text evidence="6">The sequence shown here is derived from an EMBL/GenBank/DDBJ whole genome shotgun (WGS) entry which is preliminary data.</text>
</comment>
<dbReference type="AlphaFoldDB" id="A0A542ZJL5"/>
<sequence>MSRPAHPGPGHVLVVGAGLSGLSAAMHLAGAGRRVTVLERGPGPGGRAAGVELPSPGGGSYRLDTGPTVLTMPDLVADCFDAIGEPMERWLTLRRVDPAYRAQFADGTGLSMTSDPEAMAQRIRDFAGPADAAGYERYVDFVTRLYRLQIGEFIDRNFDSPLDLLGPSLARLVAMGGFRRLAPTVARYFRDERLQRIFSFQALYAGVSPQRALAIYAVISYMDLVEGVFYPVGGMSALPQAMEAAARSAGVEFHYDAEVTSVQWSGDRVTAVTTADGTMHQPDAVVVTVDLPGARELLRRPERRLVRPRWSPSCVVLAAGVTRTWQDRPHHTMHFGHAWSEVFDDLDHGRLMRDPSFLVSLPSATDPALAPPGRSAAYVLFPTPNLTAPLDWDRLRGPYREQVLERVEAAGWTGFADGIDAEVLLTPADWAAQGMVAGTPFAAAHTFAQTGPFRSPNHIGDNVVLAGSGTVPGVGVPMVLVSGRLAAERLVGADPRRRSRAWR</sequence>
<accession>A0A542ZJL5</accession>
<dbReference type="PANTHER" id="PTHR43734:SF1">
    <property type="entry name" value="PHYTOENE DESATURASE"/>
    <property type="match status" value="1"/>
</dbReference>
<comment type="similarity">
    <text evidence="4">Belongs to the carotenoid/retinoid oxidoreductase family.</text>
</comment>
<feature type="domain" description="Amine oxidase" evidence="5">
    <location>
        <begin position="19"/>
        <end position="490"/>
    </location>
</feature>
<dbReference type="SUPFAM" id="SSF51905">
    <property type="entry name" value="FAD/NAD(P)-binding domain"/>
    <property type="match status" value="1"/>
</dbReference>
<reference evidence="6 7" key="1">
    <citation type="submission" date="2019-06" db="EMBL/GenBank/DDBJ databases">
        <title>Sequencing the genomes of 1000 actinobacteria strains.</title>
        <authorList>
            <person name="Klenk H.-P."/>
        </authorList>
    </citation>
    <scope>NUCLEOTIDE SEQUENCE [LARGE SCALE GENOMIC DNA]</scope>
    <source>
        <strain evidence="6 7">DSM 18082</strain>
    </source>
</reference>
<evidence type="ECO:0000256" key="3">
    <source>
        <dbReference type="ARBA" id="ARBA00023002"/>
    </source>
</evidence>
<evidence type="ECO:0000259" key="5">
    <source>
        <dbReference type="Pfam" id="PF01593"/>
    </source>
</evidence>
<dbReference type="InterPro" id="IPR014105">
    <property type="entry name" value="Carotenoid/retinoid_OxRdtase"/>
</dbReference>
<dbReference type="EMBL" id="VFOQ01000001">
    <property type="protein sequence ID" value="TQL60533.1"/>
    <property type="molecule type" value="Genomic_DNA"/>
</dbReference>
<protein>
    <submittedName>
        <fullName evidence="6">Phytoene desaturase</fullName>
    </submittedName>
</protein>
<dbReference type="Proteomes" id="UP000319514">
    <property type="component" value="Unassembled WGS sequence"/>
</dbReference>